<comment type="caution">
    <text evidence="2">The sequence shown here is derived from an EMBL/GenBank/DDBJ whole genome shotgun (WGS) entry which is preliminary data.</text>
</comment>
<feature type="chain" id="PRO_5040834978" evidence="1">
    <location>
        <begin position="22"/>
        <end position="89"/>
    </location>
</feature>
<keyword evidence="1" id="KW-0732">Signal</keyword>
<name>A0A9W7VYE1_9PEZI</name>
<organism evidence="2 3">
    <name type="scientific">Teratosphaeria destructans</name>
    <dbReference type="NCBI Taxonomy" id="418781"/>
    <lineage>
        <taxon>Eukaryota</taxon>
        <taxon>Fungi</taxon>
        <taxon>Dikarya</taxon>
        <taxon>Ascomycota</taxon>
        <taxon>Pezizomycotina</taxon>
        <taxon>Dothideomycetes</taxon>
        <taxon>Dothideomycetidae</taxon>
        <taxon>Mycosphaerellales</taxon>
        <taxon>Teratosphaeriaceae</taxon>
        <taxon>Teratosphaeria</taxon>
    </lineage>
</organism>
<accession>A0A9W7VYE1</accession>
<proteinExistence type="predicted"/>
<evidence type="ECO:0000256" key="1">
    <source>
        <dbReference type="SAM" id="SignalP"/>
    </source>
</evidence>
<gene>
    <name evidence="2" type="ORF">Tdes44962_MAKER00963</name>
</gene>
<evidence type="ECO:0000313" key="2">
    <source>
        <dbReference type="EMBL" id="KAH9815715.1"/>
    </source>
</evidence>
<reference evidence="2 3" key="1">
    <citation type="journal article" date="2018" name="IMA Fungus">
        <title>IMA Genome-F 10: Nine draft genome sequences of Claviceps purpurea s.lat., including C. arundinis, C. humidiphila, and C. cf. spartinae, pseudomolecules for the pitch canker pathogen Fusarium circinatum, draft genome of Davidsoniella eucalypti, Grosmannia galeiformis, Quambalaria eucalypti, and Teratosphaeria destructans.</title>
        <authorList>
            <person name="Wingfield B.D."/>
            <person name="Liu M."/>
            <person name="Nguyen H.D."/>
            <person name="Lane F.A."/>
            <person name="Morgan S.W."/>
            <person name="De Vos L."/>
            <person name="Wilken P.M."/>
            <person name="Duong T.A."/>
            <person name="Aylward J."/>
            <person name="Coetzee M.P."/>
            <person name="Dadej K."/>
            <person name="De Beer Z.W."/>
            <person name="Findlay W."/>
            <person name="Havenga M."/>
            <person name="Kolarik M."/>
            <person name="Menzies J.G."/>
            <person name="Naidoo K."/>
            <person name="Pochopski O."/>
            <person name="Shoukouhi P."/>
            <person name="Santana Q.C."/>
            <person name="Seifert K.A."/>
            <person name="Soal N."/>
            <person name="Steenkamp E.T."/>
            <person name="Tatham C.T."/>
            <person name="van der Nest M.A."/>
            <person name="Wingfield M.J."/>
        </authorList>
    </citation>
    <scope>NUCLEOTIDE SEQUENCE [LARGE SCALE GENOMIC DNA]</scope>
    <source>
        <strain evidence="2">CMW44962</strain>
    </source>
</reference>
<protein>
    <submittedName>
        <fullName evidence="2">Uncharacterized protein</fullName>
    </submittedName>
</protein>
<keyword evidence="3" id="KW-1185">Reference proteome</keyword>
<evidence type="ECO:0000313" key="3">
    <source>
        <dbReference type="Proteomes" id="UP001138500"/>
    </source>
</evidence>
<feature type="signal peptide" evidence="1">
    <location>
        <begin position="1"/>
        <end position="21"/>
    </location>
</feature>
<dbReference type="EMBL" id="RIBY02002422">
    <property type="protein sequence ID" value="KAH9815715.1"/>
    <property type="molecule type" value="Genomic_DNA"/>
</dbReference>
<sequence>MQFSTLTTLFAASLFTTGTLGFYINYGGSSGGWCVGNGVNEGNYKKCDPCNRTFRAKLRTMAARGRVPEPLPIAAMAPRGCSVLAGELV</sequence>
<reference evidence="2 3" key="2">
    <citation type="journal article" date="2021" name="Curr. Genet.">
        <title>Genetic response to nitrogen starvation in the aggressive Eucalyptus foliar pathogen Teratosphaeria destructans.</title>
        <authorList>
            <person name="Havenga M."/>
            <person name="Wingfield B.D."/>
            <person name="Wingfield M.J."/>
            <person name="Dreyer L.L."/>
            <person name="Roets F."/>
            <person name="Aylward J."/>
        </authorList>
    </citation>
    <scope>NUCLEOTIDE SEQUENCE [LARGE SCALE GENOMIC DNA]</scope>
    <source>
        <strain evidence="2">CMW44962</strain>
    </source>
</reference>
<dbReference type="Proteomes" id="UP001138500">
    <property type="component" value="Unassembled WGS sequence"/>
</dbReference>
<dbReference type="AlphaFoldDB" id="A0A9W7VYE1"/>